<sequence>MLRNPQRILVLYWYPGFGKMRAAVQYHLKALEYSDVKHDIIYYNALFGIPSWLIYLNFDVLILHNTFLCLRHSRLFEVWKWQMKWIKNVNCLKMAIPQDEYDYAEILDDWLYEWNISVIFTNFDQEKQKILYPKMYNKAVFYQCLTGYIDDVVAQQYAHSLTPIKDRKYDIVYRASHLPYRFGKHGQLKHQIAKIVSDSAERLGLNSNISTLDKDTILGDKWFDFLASGKTVIGCESGSSVLDRRGEIKTKIETILKNNNNISFQEITHFLPPDWDNYQFFAISPRHFEAIITKTCQILVEGNYDHILEPNRHYIAIKKDFSNLDEVIGKIKDDKYITEITELAYNEIYLSGKYSYKTFCILIDNAIFSHKEKQINRRLINNKWLLKIYSFIIRMNNLLEIFFYFITIELIKKVYNYMKN</sequence>
<gene>
    <name evidence="1" type="ORF">CUN59_12395</name>
</gene>
<protein>
    <recommendedName>
        <fullName evidence="3">Glycosyltransferase family 1 protein</fullName>
    </recommendedName>
</protein>
<keyword evidence="2" id="KW-1185">Reference proteome</keyword>
<evidence type="ECO:0008006" key="3">
    <source>
        <dbReference type="Google" id="ProtNLM"/>
    </source>
</evidence>
<accession>A0A2S6CTD2</accession>
<proteinExistence type="predicted"/>
<dbReference type="RefSeq" id="WP_104388137.1">
    <property type="nucleotide sequence ID" value="NZ_PGEM01000083.1"/>
</dbReference>
<dbReference type="OrthoDB" id="7178894at2"/>
<evidence type="ECO:0000313" key="2">
    <source>
        <dbReference type="Proteomes" id="UP000239589"/>
    </source>
</evidence>
<dbReference type="Proteomes" id="UP000239589">
    <property type="component" value="Unassembled WGS sequence"/>
</dbReference>
<organism evidence="1 2">
    <name type="scientific">Cuspidothrix issatschenkoi CHARLIE-1</name>
    <dbReference type="NCBI Taxonomy" id="2052836"/>
    <lineage>
        <taxon>Bacteria</taxon>
        <taxon>Bacillati</taxon>
        <taxon>Cyanobacteriota</taxon>
        <taxon>Cyanophyceae</taxon>
        <taxon>Nostocales</taxon>
        <taxon>Aphanizomenonaceae</taxon>
        <taxon>Cuspidothrix</taxon>
    </lineage>
</organism>
<name>A0A2S6CTD2_9CYAN</name>
<evidence type="ECO:0000313" key="1">
    <source>
        <dbReference type="EMBL" id="PPJ63023.1"/>
    </source>
</evidence>
<reference evidence="1 2" key="1">
    <citation type="submission" date="2018-02" db="EMBL/GenBank/DDBJ databases">
        <title>Discovery of a pederin family compound in a non-symbiotic bloom-forming cyanobacterium.</title>
        <authorList>
            <person name="Kust A."/>
            <person name="Mares J."/>
            <person name="Jokela J."/>
            <person name="Urajova P."/>
            <person name="Hajek J."/>
            <person name="Saurav K."/>
            <person name="Voracova K."/>
            <person name="Fewer D.P."/>
            <person name="Haapaniemi E."/>
            <person name="Permi P."/>
            <person name="Rehakova K."/>
            <person name="Sivonen K."/>
            <person name="Hrouzek P."/>
        </authorList>
    </citation>
    <scope>NUCLEOTIDE SEQUENCE [LARGE SCALE GENOMIC DNA]</scope>
    <source>
        <strain evidence="1 2">CHARLIE-1</strain>
    </source>
</reference>
<comment type="caution">
    <text evidence="1">The sequence shown here is derived from an EMBL/GenBank/DDBJ whole genome shotgun (WGS) entry which is preliminary data.</text>
</comment>
<dbReference type="AlphaFoldDB" id="A0A2S6CTD2"/>
<dbReference type="EMBL" id="PGEM01000083">
    <property type="protein sequence ID" value="PPJ63023.1"/>
    <property type="molecule type" value="Genomic_DNA"/>
</dbReference>